<sequence length="82" mass="9129">MSEIFCDIVPHSEGWMFVSDGVQSPIFPCYQMAVEAAYRHANTEARAHRFLVLREQGLNGRMHALTSHDETTISGGEAAIVH</sequence>
<comment type="caution">
    <text evidence="1">The sequence shown here is derived from an EMBL/GenBank/DDBJ whole genome shotgun (WGS) entry which is preliminary data.</text>
</comment>
<dbReference type="EMBL" id="JAAKZH010000004">
    <property type="protein sequence ID" value="NGO64633.1"/>
    <property type="molecule type" value="Genomic_DNA"/>
</dbReference>
<proteinExistence type="predicted"/>
<gene>
    <name evidence="1" type="ORF">G6N76_13245</name>
</gene>
<dbReference type="AlphaFoldDB" id="A0A6M1S0X3"/>
<evidence type="ECO:0008006" key="3">
    <source>
        <dbReference type="Google" id="ProtNLM"/>
    </source>
</evidence>
<organism evidence="1 2">
    <name type="scientific">Rhizobium daejeonense</name>
    <dbReference type="NCBI Taxonomy" id="240521"/>
    <lineage>
        <taxon>Bacteria</taxon>
        <taxon>Pseudomonadati</taxon>
        <taxon>Pseudomonadota</taxon>
        <taxon>Alphaproteobacteria</taxon>
        <taxon>Hyphomicrobiales</taxon>
        <taxon>Rhizobiaceae</taxon>
        <taxon>Rhizobium/Agrobacterium group</taxon>
        <taxon>Rhizobium</taxon>
    </lineage>
</organism>
<evidence type="ECO:0000313" key="2">
    <source>
        <dbReference type="Proteomes" id="UP000477849"/>
    </source>
</evidence>
<dbReference type="Proteomes" id="UP000477849">
    <property type="component" value="Unassembled WGS sequence"/>
</dbReference>
<reference evidence="1 2" key="1">
    <citation type="submission" date="2020-02" db="EMBL/GenBank/DDBJ databases">
        <title>Genome sequence of the type strain CCBAU10050 of Rhizobium daejeonense.</title>
        <authorList>
            <person name="Gao J."/>
            <person name="Sun J."/>
        </authorList>
    </citation>
    <scope>NUCLEOTIDE SEQUENCE [LARGE SCALE GENOMIC DNA]</scope>
    <source>
        <strain evidence="1 2">CCBAU10050</strain>
    </source>
</reference>
<accession>A0A6M1S0X3</accession>
<evidence type="ECO:0000313" key="1">
    <source>
        <dbReference type="EMBL" id="NGO64633.1"/>
    </source>
</evidence>
<name>A0A6M1S0X3_9HYPH</name>
<keyword evidence="2" id="KW-1185">Reference proteome</keyword>
<dbReference type="RefSeq" id="WP_163903336.1">
    <property type="nucleotide sequence ID" value="NZ_CP048427.1"/>
</dbReference>
<protein>
    <recommendedName>
        <fullName evidence="3">DUF2188 domain-containing protein</fullName>
    </recommendedName>
</protein>